<dbReference type="Proteomes" id="UP000887116">
    <property type="component" value="Unassembled WGS sequence"/>
</dbReference>
<organism evidence="1 2">
    <name type="scientific">Trichonephila clavata</name>
    <name type="common">Joro spider</name>
    <name type="synonym">Nephila clavata</name>
    <dbReference type="NCBI Taxonomy" id="2740835"/>
    <lineage>
        <taxon>Eukaryota</taxon>
        <taxon>Metazoa</taxon>
        <taxon>Ecdysozoa</taxon>
        <taxon>Arthropoda</taxon>
        <taxon>Chelicerata</taxon>
        <taxon>Arachnida</taxon>
        <taxon>Araneae</taxon>
        <taxon>Araneomorphae</taxon>
        <taxon>Entelegynae</taxon>
        <taxon>Araneoidea</taxon>
        <taxon>Nephilidae</taxon>
        <taxon>Trichonephila</taxon>
    </lineage>
</organism>
<sequence length="100" mass="11178">MKQQVFWIKAIVKILDDNRIQHSECFHGYAVSSRESVNQSPDSYANELKKIPSHGNVANPELSRSLCSTSFTRIKATSGYGHELVTFLGVGVLNLLKTRI</sequence>
<evidence type="ECO:0000313" key="2">
    <source>
        <dbReference type="Proteomes" id="UP000887116"/>
    </source>
</evidence>
<dbReference type="AlphaFoldDB" id="A0A8X6I938"/>
<proteinExistence type="predicted"/>
<dbReference type="EMBL" id="BMAO01034997">
    <property type="protein sequence ID" value="GFR00405.1"/>
    <property type="molecule type" value="Genomic_DNA"/>
</dbReference>
<protein>
    <submittedName>
        <fullName evidence="1">Uncharacterized protein</fullName>
    </submittedName>
</protein>
<keyword evidence="2" id="KW-1185">Reference proteome</keyword>
<evidence type="ECO:0000313" key="1">
    <source>
        <dbReference type="EMBL" id="GFR00405.1"/>
    </source>
</evidence>
<gene>
    <name evidence="1" type="ORF">TNCT_595311</name>
</gene>
<accession>A0A8X6I938</accession>
<reference evidence="1" key="1">
    <citation type="submission" date="2020-07" db="EMBL/GenBank/DDBJ databases">
        <title>Multicomponent nature underlies the extraordinary mechanical properties of spider dragline silk.</title>
        <authorList>
            <person name="Kono N."/>
            <person name="Nakamura H."/>
            <person name="Mori M."/>
            <person name="Yoshida Y."/>
            <person name="Ohtoshi R."/>
            <person name="Malay A.D."/>
            <person name="Moran D.A.P."/>
            <person name="Tomita M."/>
            <person name="Numata K."/>
            <person name="Arakawa K."/>
        </authorList>
    </citation>
    <scope>NUCLEOTIDE SEQUENCE</scope>
</reference>
<name>A0A8X6I938_TRICU</name>
<comment type="caution">
    <text evidence="1">The sequence shown here is derived from an EMBL/GenBank/DDBJ whole genome shotgun (WGS) entry which is preliminary data.</text>
</comment>